<dbReference type="Pfam" id="PF00293">
    <property type="entry name" value="NUDIX"/>
    <property type="match status" value="1"/>
</dbReference>
<reference evidence="3 4" key="1">
    <citation type="journal article" date="2016" name="Nat. Commun.">
        <title>Thousands of microbial genomes shed light on interconnected biogeochemical processes in an aquifer system.</title>
        <authorList>
            <person name="Anantharaman K."/>
            <person name="Brown C.T."/>
            <person name="Hug L.A."/>
            <person name="Sharon I."/>
            <person name="Castelle C.J."/>
            <person name="Probst A.J."/>
            <person name="Thomas B.C."/>
            <person name="Singh A."/>
            <person name="Wilkins M.J."/>
            <person name="Karaoz U."/>
            <person name="Brodie E.L."/>
            <person name="Williams K.H."/>
            <person name="Hubbard S.S."/>
            <person name="Banfield J.F."/>
        </authorList>
    </citation>
    <scope>NUCLEOTIDE SEQUENCE [LARGE SCALE GENOMIC DNA]</scope>
</reference>
<dbReference type="Gene3D" id="3.90.79.10">
    <property type="entry name" value="Nucleoside Triphosphate Pyrophosphohydrolase"/>
    <property type="match status" value="1"/>
</dbReference>
<name>A0A1F7GCD4_9BACT</name>
<dbReference type="AlphaFoldDB" id="A0A1F7GCD4"/>
<dbReference type="GO" id="GO:0016787">
    <property type="term" value="F:hydrolase activity"/>
    <property type="evidence" value="ECO:0007669"/>
    <property type="project" value="UniProtKB-KW"/>
</dbReference>
<dbReference type="EMBL" id="MFZG01000025">
    <property type="protein sequence ID" value="OGK16242.1"/>
    <property type="molecule type" value="Genomic_DNA"/>
</dbReference>
<dbReference type="PROSITE" id="PS51462">
    <property type="entry name" value="NUDIX"/>
    <property type="match status" value="1"/>
</dbReference>
<dbReference type="SUPFAM" id="SSF55811">
    <property type="entry name" value="Nudix"/>
    <property type="match status" value="1"/>
</dbReference>
<dbReference type="PANTHER" id="PTHR10885:SF20">
    <property type="entry name" value="NUDIX HYDROLASE DOMAIN-CONTAINING PROTEIN"/>
    <property type="match status" value="1"/>
</dbReference>
<gene>
    <name evidence="3" type="ORF">A2774_04630</name>
</gene>
<dbReference type="InterPro" id="IPR020084">
    <property type="entry name" value="NUDIX_hydrolase_CS"/>
</dbReference>
<feature type="domain" description="Nudix hydrolase" evidence="2">
    <location>
        <begin position="34"/>
        <end position="161"/>
    </location>
</feature>
<organism evidence="3 4">
    <name type="scientific">Candidatus Roizmanbacteria bacterium RIFCSPHIGHO2_01_FULL_39_12c</name>
    <dbReference type="NCBI Taxonomy" id="1802031"/>
    <lineage>
        <taxon>Bacteria</taxon>
        <taxon>Candidatus Roizmaniibacteriota</taxon>
    </lineage>
</organism>
<proteinExistence type="predicted"/>
<dbReference type="GO" id="GO:0005737">
    <property type="term" value="C:cytoplasm"/>
    <property type="evidence" value="ECO:0007669"/>
    <property type="project" value="TreeGrafter"/>
</dbReference>
<evidence type="ECO:0000259" key="2">
    <source>
        <dbReference type="PROSITE" id="PS51462"/>
    </source>
</evidence>
<dbReference type="PANTHER" id="PTHR10885">
    <property type="entry name" value="ISOPENTENYL-DIPHOSPHATE DELTA-ISOMERASE"/>
    <property type="match status" value="1"/>
</dbReference>
<dbReference type="PROSITE" id="PS00893">
    <property type="entry name" value="NUDIX_BOX"/>
    <property type="match status" value="1"/>
</dbReference>
<dbReference type="InterPro" id="IPR000086">
    <property type="entry name" value="NUDIX_hydrolase_dom"/>
</dbReference>
<keyword evidence="1" id="KW-0378">Hydrolase</keyword>
<protein>
    <recommendedName>
        <fullName evidence="2">Nudix hydrolase domain-containing protein</fullName>
    </recommendedName>
</protein>
<accession>A0A1F7GCD4</accession>
<comment type="caution">
    <text evidence="3">The sequence shown here is derived from an EMBL/GenBank/DDBJ whole genome shotgun (WGS) entry which is preliminary data.</text>
</comment>
<dbReference type="InterPro" id="IPR015797">
    <property type="entry name" value="NUDIX_hydrolase-like_dom_sf"/>
</dbReference>
<evidence type="ECO:0000313" key="3">
    <source>
        <dbReference type="EMBL" id="OGK16242.1"/>
    </source>
</evidence>
<evidence type="ECO:0000256" key="1">
    <source>
        <dbReference type="ARBA" id="ARBA00022801"/>
    </source>
</evidence>
<evidence type="ECO:0000313" key="4">
    <source>
        <dbReference type="Proteomes" id="UP000177208"/>
    </source>
</evidence>
<dbReference type="GO" id="GO:0009240">
    <property type="term" value="P:isopentenyl diphosphate biosynthetic process"/>
    <property type="evidence" value="ECO:0007669"/>
    <property type="project" value="TreeGrafter"/>
</dbReference>
<sequence length="165" mass="19030">MPRDDQTELFVVVDKNDRIIGYKTRYECHHNNKLIHRGIGVILFNSADEILLQKRSRAKDLFPGYYSIATGGHVAKGETYLQAAKRELLEELGIRARLNLISKFIIKSERECEMNTIFKGVHNGPFKLDPDEVDKVEFFPKDRVRSLINKLTPFANKSLKTLQIL</sequence>
<dbReference type="Proteomes" id="UP000177208">
    <property type="component" value="Unassembled WGS sequence"/>
</dbReference>
<dbReference type="GO" id="GO:0004452">
    <property type="term" value="F:isopentenyl-diphosphate delta-isomerase activity"/>
    <property type="evidence" value="ECO:0007669"/>
    <property type="project" value="TreeGrafter"/>
</dbReference>
<dbReference type="CDD" id="cd04692">
    <property type="entry name" value="NUDIX_Hydrolase"/>
    <property type="match status" value="1"/>
</dbReference>